<name>A0A9X3AGA3_9GAMM</name>
<reference evidence="2" key="2">
    <citation type="submission" date="2022-08" db="EMBL/GenBank/DDBJ databases">
        <authorList>
            <person name="Dong C."/>
        </authorList>
    </citation>
    <scope>NUCLEOTIDE SEQUENCE</scope>
    <source>
        <strain evidence="2">59MF3M-4</strain>
    </source>
</reference>
<feature type="transmembrane region" description="Helical" evidence="1">
    <location>
        <begin position="58"/>
        <end position="78"/>
    </location>
</feature>
<feature type="transmembrane region" description="Helical" evidence="1">
    <location>
        <begin position="35"/>
        <end position="52"/>
    </location>
</feature>
<evidence type="ECO:0000313" key="2">
    <source>
        <dbReference type="EMBL" id="MCT7359147.1"/>
    </source>
</evidence>
<protein>
    <submittedName>
        <fullName evidence="2">Uncharacterized protein</fullName>
    </submittedName>
</protein>
<dbReference type="Proteomes" id="UP001147830">
    <property type="component" value="Unassembled WGS sequence"/>
</dbReference>
<gene>
    <name evidence="2" type="ORF">NYR02_08955</name>
</gene>
<reference evidence="2" key="1">
    <citation type="journal article" date="2022" name="Front. Microbiol.">
        <title>Genome-based taxonomic rearrangement of Oceanobacter-related bacteria including the description of Thalassolituus hydrocarbonoclasticus sp. nov. and Thalassolituus pacificus sp. nov. and emended description of the genus Thalassolituus.</title>
        <authorList>
            <person name="Dong C."/>
            <person name="Wei L."/>
            <person name="Wang J."/>
            <person name="Lai Q."/>
            <person name="Huang Z."/>
            <person name="Shao Z."/>
        </authorList>
    </citation>
    <scope>NUCLEOTIDE SEQUENCE</scope>
    <source>
        <strain evidence="2">59MF3M-4</strain>
    </source>
</reference>
<dbReference type="AlphaFoldDB" id="A0A9X3AGA3"/>
<keyword evidence="1" id="KW-0472">Membrane</keyword>
<evidence type="ECO:0000313" key="3">
    <source>
        <dbReference type="Proteomes" id="UP001147830"/>
    </source>
</evidence>
<organism evidence="2 3">
    <name type="scientific">Thalassolituus pacificus</name>
    <dbReference type="NCBI Taxonomy" id="2975440"/>
    <lineage>
        <taxon>Bacteria</taxon>
        <taxon>Pseudomonadati</taxon>
        <taxon>Pseudomonadota</taxon>
        <taxon>Gammaproteobacteria</taxon>
        <taxon>Oceanospirillales</taxon>
        <taxon>Oceanospirillaceae</taxon>
        <taxon>Thalassolituus</taxon>
    </lineage>
</organism>
<keyword evidence="1" id="KW-0812">Transmembrane</keyword>
<dbReference type="RefSeq" id="WP_260976022.1">
    <property type="nucleotide sequence ID" value="NZ_JAOANI010000015.1"/>
</dbReference>
<proteinExistence type="predicted"/>
<accession>A0A9X3AGA3</accession>
<comment type="caution">
    <text evidence="2">The sequence shown here is derived from an EMBL/GenBank/DDBJ whole genome shotgun (WGS) entry which is preliminary data.</text>
</comment>
<dbReference type="EMBL" id="JAOANI010000015">
    <property type="protein sequence ID" value="MCT7359147.1"/>
    <property type="molecule type" value="Genomic_DNA"/>
</dbReference>
<sequence>MSNNNNKRSKVTDSAEVVTTANDAGSRFEKVFYRYLAWFPILVLPMMVWEMMGSGQYAVGSIVALIHAVLVFRFVQVINLPGIFKRRRTTDA</sequence>
<keyword evidence="3" id="KW-1185">Reference proteome</keyword>
<evidence type="ECO:0000256" key="1">
    <source>
        <dbReference type="SAM" id="Phobius"/>
    </source>
</evidence>
<keyword evidence="1" id="KW-1133">Transmembrane helix</keyword>